<name>A0A401TSD8_CHIPU</name>
<feature type="region of interest" description="Disordered" evidence="1">
    <location>
        <begin position="62"/>
        <end position="98"/>
    </location>
</feature>
<dbReference type="EMBL" id="BEZZ01167940">
    <property type="protein sequence ID" value="GCC45533.1"/>
    <property type="molecule type" value="Genomic_DNA"/>
</dbReference>
<feature type="signal peptide" evidence="2">
    <location>
        <begin position="1"/>
        <end position="27"/>
    </location>
</feature>
<evidence type="ECO:0000256" key="1">
    <source>
        <dbReference type="SAM" id="MobiDB-lite"/>
    </source>
</evidence>
<reference evidence="3 4" key="1">
    <citation type="journal article" date="2018" name="Nat. Ecol. Evol.">
        <title>Shark genomes provide insights into elasmobranch evolution and the origin of vertebrates.</title>
        <authorList>
            <person name="Hara Y"/>
            <person name="Yamaguchi K"/>
            <person name="Onimaru K"/>
            <person name="Kadota M"/>
            <person name="Koyanagi M"/>
            <person name="Keeley SD"/>
            <person name="Tatsumi K"/>
            <person name="Tanaka K"/>
            <person name="Motone F"/>
            <person name="Kageyama Y"/>
            <person name="Nozu R"/>
            <person name="Adachi N"/>
            <person name="Nishimura O"/>
            <person name="Nakagawa R"/>
            <person name="Tanegashima C"/>
            <person name="Kiyatake I"/>
            <person name="Matsumoto R"/>
            <person name="Murakumo K"/>
            <person name="Nishida K"/>
            <person name="Terakita A"/>
            <person name="Kuratani S"/>
            <person name="Sato K"/>
            <person name="Hyodo S Kuraku.S."/>
        </authorList>
    </citation>
    <scope>NUCLEOTIDE SEQUENCE [LARGE SCALE GENOMIC DNA]</scope>
</reference>
<comment type="caution">
    <text evidence="3">The sequence shown here is derived from an EMBL/GenBank/DDBJ whole genome shotgun (WGS) entry which is preliminary data.</text>
</comment>
<dbReference type="AlphaFoldDB" id="A0A401TSD8"/>
<proteinExistence type="predicted"/>
<keyword evidence="2" id="KW-0732">Signal</keyword>
<accession>A0A401TSD8</accession>
<feature type="compositionally biased region" description="Basic and acidic residues" evidence="1">
    <location>
        <begin position="69"/>
        <end position="81"/>
    </location>
</feature>
<sequence>MTIRRVTGGWLEAVLLTMALLMSWADGVGVKSTWLTKTLRKRFQNQALELFPLPSCSRTHGVPGNIPSDLHRMSSSEDTPSRAEGAGTSHLFQLVRYH</sequence>
<keyword evidence="4" id="KW-1185">Reference proteome</keyword>
<organism evidence="3 4">
    <name type="scientific">Chiloscyllium punctatum</name>
    <name type="common">Brownbanded bambooshark</name>
    <name type="synonym">Hemiscyllium punctatum</name>
    <dbReference type="NCBI Taxonomy" id="137246"/>
    <lineage>
        <taxon>Eukaryota</taxon>
        <taxon>Metazoa</taxon>
        <taxon>Chordata</taxon>
        <taxon>Craniata</taxon>
        <taxon>Vertebrata</taxon>
        <taxon>Chondrichthyes</taxon>
        <taxon>Elasmobranchii</taxon>
        <taxon>Galeomorphii</taxon>
        <taxon>Galeoidea</taxon>
        <taxon>Orectolobiformes</taxon>
        <taxon>Hemiscylliidae</taxon>
        <taxon>Chiloscyllium</taxon>
    </lineage>
</organism>
<evidence type="ECO:0000256" key="2">
    <source>
        <dbReference type="SAM" id="SignalP"/>
    </source>
</evidence>
<evidence type="ECO:0008006" key="5">
    <source>
        <dbReference type="Google" id="ProtNLM"/>
    </source>
</evidence>
<dbReference type="Proteomes" id="UP000287033">
    <property type="component" value="Unassembled WGS sequence"/>
</dbReference>
<gene>
    <name evidence="3" type="ORF">chiPu_0029856</name>
</gene>
<feature type="chain" id="PRO_5019238153" description="Secreted protein" evidence="2">
    <location>
        <begin position="28"/>
        <end position="98"/>
    </location>
</feature>
<evidence type="ECO:0000313" key="4">
    <source>
        <dbReference type="Proteomes" id="UP000287033"/>
    </source>
</evidence>
<evidence type="ECO:0000313" key="3">
    <source>
        <dbReference type="EMBL" id="GCC45533.1"/>
    </source>
</evidence>
<protein>
    <recommendedName>
        <fullName evidence="5">Secreted protein</fullName>
    </recommendedName>
</protein>